<evidence type="ECO:0000256" key="2">
    <source>
        <dbReference type="ARBA" id="ARBA00006275"/>
    </source>
</evidence>
<proteinExistence type="inferred from homology"/>
<evidence type="ECO:0000256" key="5">
    <source>
        <dbReference type="ARBA" id="ARBA00023237"/>
    </source>
</evidence>
<accession>A0ABT8X490</accession>
<dbReference type="Proteomes" id="UP001176891">
    <property type="component" value="Unassembled WGS sequence"/>
</dbReference>
<evidence type="ECO:0000313" key="10">
    <source>
        <dbReference type="Proteomes" id="UP001176891"/>
    </source>
</evidence>
<comment type="subcellular location">
    <subcellularLocation>
        <location evidence="1">Cell outer membrane</location>
    </subcellularLocation>
</comment>
<evidence type="ECO:0000259" key="8">
    <source>
        <dbReference type="Pfam" id="PF14322"/>
    </source>
</evidence>
<keyword evidence="5" id="KW-0998">Cell outer membrane</keyword>
<feature type="region of interest" description="Disordered" evidence="6">
    <location>
        <begin position="406"/>
        <end position="425"/>
    </location>
</feature>
<evidence type="ECO:0000259" key="7">
    <source>
        <dbReference type="Pfam" id="PF07980"/>
    </source>
</evidence>
<evidence type="ECO:0000256" key="3">
    <source>
        <dbReference type="ARBA" id="ARBA00022729"/>
    </source>
</evidence>
<evidence type="ECO:0000256" key="6">
    <source>
        <dbReference type="SAM" id="MobiDB-lite"/>
    </source>
</evidence>
<feature type="domain" description="SusD-like N-terminal" evidence="8">
    <location>
        <begin position="97"/>
        <end position="214"/>
    </location>
</feature>
<dbReference type="SUPFAM" id="SSF48452">
    <property type="entry name" value="TPR-like"/>
    <property type="match status" value="1"/>
</dbReference>
<dbReference type="RefSeq" id="WP_303283136.1">
    <property type="nucleotide sequence ID" value="NZ_BAABCZ010000009.1"/>
</dbReference>
<evidence type="ECO:0000256" key="4">
    <source>
        <dbReference type="ARBA" id="ARBA00023136"/>
    </source>
</evidence>
<protein>
    <submittedName>
        <fullName evidence="9">RagB/SusD family nutrient uptake outer membrane protein</fullName>
    </submittedName>
</protein>
<gene>
    <name evidence="9" type="ORF">Q4Q39_14010</name>
</gene>
<keyword evidence="10" id="KW-1185">Reference proteome</keyword>
<dbReference type="InterPro" id="IPR012944">
    <property type="entry name" value="SusD_RagB_dom"/>
</dbReference>
<organism evidence="9 10">
    <name type="scientific">Flavivirga amylovorans</name>
    <dbReference type="NCBI Taxonomy" id="870486"/>
    <lineage>
        <taxon>Bacteria</taxon>
        <taxon>Pseudomonadati</taxon>
        <taxon>Bacteroidota</taxon>
        <taxon>Flavobacteriia</taxon>
        <taxon>Flavobacteriales</taxon>
        <taxon>Flavobacteriaceae</taxon>
        <taxon>Flavivirga</taxon>
    </lineage>
</organism>
<comment type="caution">
    <text evidence="9">The sequence shown here is derived from an EMBL/GenBank/DDBJ whole genome shotgun (WGS) entry which is preliminary data.</text>
</comment>
<sequence>MKNIIYLTLTLFLFCLTSCEDELNEVPLTTISPNNFYQSQSDLELATLGAIGLHSSLDLYSWGIHYAQTWPAGDYKRGPGDPWENLSFESNWFFSSLLWDANYKLINNVNLALDRIDGIEFESEEKKDALKGELLFLRAVSYFDLVRLFGKVPLHLSPTVDLAGSSLPESEIAEVYEAIVDDLKMAETILGLENPYGNGYATKGSATGLLAKIYIFMAGHPLKDTSKWALALEQVKKIVDSNNPSISASPYNYSLEPDFQNLFYLVVSPAFSGSGGTGSVTIGQPANENGPEAVYEINFDQTPGLISSAFPTSVSGLLINDWLRTYFEDDDYRKQVTMVTTNTDPLGSLFLEKKFQSTGSTWNDNSNNWTYLRFANLILYLAEAENEVNGPTQIAFDALNAVRERARKGKNGEPERATPADYTTTDASTKEEFRQLLYRERVLEFACEGENWFDWIRTERLEEMINFQGRPQYYKPRLEFFPKPQAQITLGNGNLTQNTGY</sequence>
<evidence type="ECO:0000313" key="9">
    <source>
        <dbReference type="EMBL" id="MDO5988523.1"/>
    </source>
</evidence>
<dbReference type="InterPro" id="IPR033985">
    <property type="entry name" value="SusD-like_N"/>
</dbReference>
<keyword evidence="4" id="KW-0472">Membrane</keyword>
<feature type="domain" description="RagB/SusD" evidence="7">
    <location>
        <begin position="351"/>
        <end position="501"/>
    </location>
</feature>
<reference evidence="9" key="1">
    <citation type="submission" date="2023-07" db="EMBL/GenBank/DDBJ databases">
        <title>Two novel species in the genus Flavivirga.</title>
        <authorList>
            <person name="Kwon K."/>
        </authorList>
    </citation>
    <scope>NUCLEOTIDE SEQUENCE</scope>
    <source>
        <strain evidence="9">KACC 14157</strain>
    </source>
</reference>
<keyword evidence="3" id="KW-0732">Signal</keyword>
<comment type="similarity">
    <text evidence="2">Belongs to the SusD family.</text>
</comment>
<dbReference type="EMBL" id="JAUOEM010000004">
    <property type="protein sequence ID" value="MDO5988523.1"/>
    <property type="molecule type" value="Genomic_DNA"/>
</dbReference>
<evidence type="ECO:0000256" key="1">
    <source>
        <dbReference type="ARBA" id="ARBA00004442"/>
    </source>
</evidence>
<dbReference type="Pfam" id="PF14322">
    <property type="entry name" value="SusD-like_3"/>
    <property type="match status" value="1"/>
</dbReference>
<dbReference type="Gene3D" id="1.25.40.390">
    <property type="match status" value="1"/>
</dbReference>
<dbReference type="Pfam" id="PF07980">
    <property type="entry name" value="SusD_RagB"/>
    <property type="match status" value="1"/>
</dbReference>
<dbReference type="InterPro" id="IPR011990">
    <property type="entry name" value="TPR-like_helical_dom_sf"/>
</dbReference>
<name>A0ABT8X490_9FLAO</name>